<dbReference type="Proteomes" id="UP000184066">
    <property type="component" value="Unassembled WGS sequence"/>
</dbReference>
<evidence type="ECO:0000313" key="3">
    <source>
        <dbReference type="Proteomes" id="UP000184066"/>
    </source>
</evidence>
<proteinExistence type="inferred from homology"/>
<dbReference type="GO" id="GO:0016853">
    <property type="term" value="F:isomerase activity"/>
    <property type="evidence" value="ECO:0007669"/>
    <property type="project" value="UniProtKB-KW"/>
</dbReference>
<reference evidence="2 3" key="1">
    <citation type="submission" date="2016-12" db="EMBL/GenBank/DDBJ databases">
        <authorList>
            <person name="Song W.-J."/>
            <person name="Kurnit D.M."/>
        </authorList>
    </citation>
    <scope>NUCLEOTIDE SEQUENCE [LARGE SCALE GENOMIC DNA]</scope>
    <source>
        <strain evidence="2 3">CGMCC 1.10808</strain>
    </source>
</reference>
<dbReference type="STRING" id="1189325.SAMN04488119_101437"/>
<dbReference type="OrthoDB" id="9777711at2"/>
<keyword evidence="3" id="KW-1185">Reference proteome</keyword>
<comment type="similarity">
    <text evidence="1">Belongs to the enoyl-CoA hydratase/isomerase family.</text>
</comment>
<accession>A0A1M7TTZ1</accession>
<dbReference type="InterPro" id="IPR029045">
    <property type="entry name" value="ClpP/crotonase-like_dom_sf"/>
</dbReference>
<keyword evidence="2" id="KW-0413">Isomerase</keyword>
<evidence type="ECO:0000256" key="1">
    <source>
        <dbReference type="ARBA" id="ARBA00005254"/>
    </source>
</evidence>
<dbReference type="Pfam" id="PF00378">
    <property type="entry name" value="ECH_1"/>
    <property type="match status" value="1"/>
</dbReference>
<dbReference type="SUPFAM" id="SSF52096">
    <property type="entry name" value="ClpP/crotonase"/>
    <property type="match status" value="1"/>
</dbReference>
<dbReference type="CDD" id="cd06558">
    <property type="entry name" value="crotonase-like"/>
    <property type="match status" value="1"/>
</dbReference>
<dbReference type="PANTHER" id="PTHR43802:SF1">
    <property type="entry name" value="IP11341P-RELATED"/>
    <property type="match status" value="1"/>
</dbReference>
<dbReference type="Gene3D" id="1.10.12.10">
    <property type="entry name" value="Lyase 2-enoyl-coa Hydratase, Chain A, domain 2"/>
    <property type="match status" value="1"/>
</dbReference>
<dbReference type="Gene3D" id="3.90.226.10">
    <property type="entry name" value="2-enoyl-CoA Hydratase, Chain A, domain 1"/>
    <property type="match status" value="1"/>
</dbReference>
<dbReference type="RefSeq" id="WP_072748095.1">
    <property type="nucleotide sequence ID" value="NZ_FOHL01000001.1"/>
</dbReference>
<dbReference type="InterPro" id="IPR001753">
    <property type="entry name" value="Enoyl-CoA_hydra/iso"/>
</dbReference>
<sequence length="265" mass="28357">MSAEPQETELETVRYAVSGPVALIALNRPDSLNAFDAALRRDLLDALRRAEQDEAVRVVVLAGEGRAFSAGADLRAGVPGEDVTRVLNEEFKPSIDAIMRSAKPFVAAIHGACAGIGAAYALACDLAVMEEDAYIYQAFAAIGLVPDGGNHWHLVRALGYKRAYQAIVEAPRITAEECLRAGMVNKVVPAGQARAAALEWAARLAQGAPRTLRYAKQILRAAEGGDFETTFRLEAELQALCAGSEDTRNAVAAFFRKEKPVFTGA</sequence>
<dbReference type="PANTHER" id="PTHR43802">
    <property type="entry name" value="ENOYL-COA HYDRATASE"/>
    <property type="match status" value="1"/>
</dbReference>
<name>A0A1M7TTZ1_9RHOB</name>
<evidence type="ECO:0000313" key="2">
    <source>
        <dbReference type="EMBL" id="SHN74202.1"/>
    </source>
</evidence>
<dbReference type="EMBL" id="FRDL01000010">
    <property type="protein sequence ID" value="SHN74202.1"/>
    <property type="molecule type" value="Genomic_DNA"/>
</dbReference>
<gene>
    <name evidence="2" type="ORF">SAMN05216200_11017</name>
</gene>
<organism evidence="2 3">
    <name type="scientific">Oceanicella actignis</name>
    <dbReference type="NCBI Taxonomy" id="1189325"/>
    <lineage>
        <taxon>Bacteria</taxon>
        <taxon>Pseudomonadati</taxon>
        <taxon>Pseudomonadota</taxon>
        <taxon>Alphaproteobacteria</taxon>
        <taxon>Rhodobacterales</taxon>
        <taxon>Paracoccaceae</taxon>
        <taxon>Oceanicella</taxon>
    </lineage>
</organism>
<dbReference type="InterPro" id="IPR014748">
    <property type="entry name" value="Enoyl-CoA_hydra_C"/>
</dbReference>
<protein>
    <submittedName>
        <fullName evidence="2">2-(1,2-epoxy-1,2-dihydrophenyl)acetyl-CoA isomerase</fullName>
    </submittedName>
</protein>
<dbReference type="AlphaFoldDB" id="A0A1M7TTZ1"/>